<protein>
    <submittedName>
        <fullName evidence="1">Uncharacterized protein</fullName>
    </submittedName>
</protein>
<accession>A0A8X6FL95</accession>
<proteinExistence type="predicted"/>
<dbReference type="EMBL" id="BMAO01012704">
    <property type="protein sequence ID" value="GFQ83347.1"/>
    <property type="molecule type" value="Genomic_DNA"/>
</dbReference>
<evidence type="ECO:0000313" key="1">
    <source>
        <dbReference type="EMBL" id="GFQ83347.1"/>
    </source>
</evidence>
<keyword evidence="2" id="KW-1185">Reference proteome</keyword>
<comment type="caution">
    <text evidence="1">The sequence shown here is derived from an EMBL/GenBank/DDBJ whole genome shotgun (WGS) entry which is preliminary data.</text>
</comment>
<organism evidence="1 2">
    <name type="scientific">Trichonephila clavata</name>
    <name type="common">Joro spider</name>
    <name type="synonym">Nephila clavata</name>
    <dbReference type="NCBI Taxonomy" id="2740835"/>
    <lineage>
        <taxon>Eukaryota</taxon>
        <taxon>Metazoa</taxon>
        <taxon>Ecdysozoa</taxon>
        <taxon>Arthropoda</taxon>
        <taxon>Chelicerata</taxon>
        <taxon>Arachnida</taxon>
        <taxon>Araneae</taxon>
        <taxon>Araneomorphae</taxon>
        <taxon>Entelegynae</taxon>
        <taxon>Araneoidea</taxon>
        <taxon>Nephilidae</taxon>
        <taxon>Trichonephila</taxon>
    </lineage>
</organism>
<reference evidence="1" key="1">
    <citation type="submission" date="2020-07" db="EMBL/GenBank/DDBJ databases">
        <title>Multicomponent nature underlies the extraordinary mechanical properties of spider dragline silk.</title>
        <authorList>
            <person name="Kono N."/>
            <person name="Nakamura H."/>
            <person name="Mori M."/>
            <person name="Yoshida Y."/>
            <person name="Ohtoshi R."/>
            <person name="Malay A.D."/>
            <person name="Moran D.A.P."/>
            <person name="Tomita M."/>
            <person name="Numata K."/>
            <person name="Arakawa K."/>
        </authorList>
    </citation>
    <scope>NUCLEOTIDE SEQUENCE</scope>
</reference>
<evidence type="ECO:0000313" key="2">
    <source>
        <dbReference type="Proteomes" id="UP000887116"/>
    </source>
</evidence>
<name>A0A8X6FL95_TRICU</name>
<dbReference type="Proteomes" id="UP000887116">
    <property type="component" value="Unassembled WGS sequence"/>
</dbReference>
<gene>
    <name evidence="1" type="ORF">TNCT_543711</name>
</gene>
<sequence length="70" mass="7857">MAVDKRKAAEQEAINKRRVRNVKNEGKCKHLAGFASVGDVVNMWKDDAAVPHINSGMDYAFPRIAVEMRD</sequence>
<dbReference type="AlphaFoldDB" id="A0A8X6FL95"/>